<dbReference type="Proteomes" id="UP001236569">
    <property type="component" value="Unassembled WGS sequence"/>
</dbReference>
<name>A0ABT6YH00_9BACT</name>
<protein>
    <recommendedName>
        <fullName evidence="3">Lipoprotein</fullName>
    </recommendedName>
</protein>
<evidence type="ECO:0008006" key="3">
    <source>
        <dbReference type="Google" id="ProtNLM"/>
    </source>
</evidence>
<dbReference type="RefSeq" id="WP_283368158.1">
    <property type="nucleotide sequence ID" value="NZ_JASHID010000001.1"/>
</dbReference>
<keyword evidence="2" id="KW-1185">Reference proteome</keyword>
<reference evidence="1 2" key="1">
    <citation type="submission" date="2023-05" db="EMBL/GenBank/DDBJ databases">
        <title>Novel species of genus Flectobacillus isolated from stream in China.</title>
        <authorList>
            <person name="Lu H."/>
        </authorList>
    </citation>
    <scope>NUCLEOTIDE SEQUENCE [LARGE SCALE GENOMIC DNA]</scope>
    <source>
        <strain evidence="1 2">DC10W</strain>
    </source>
</reference>
<accession>A0ABT6YH00</accession>
<sequence length="227" mass="26828">MRNFSQLSLAVLIFCLISACQNKGTKNTFLESKENSQKVDFELPQPFGQISISLPQRYDTVFHWVDYSDCPSCHKVKYRAQPKHFIIQHESGFISEKIPEDSIERFTINHHLNLENLKVDDKTSIKSTHKQLTLANMNFWQEICMDCQYIKFDTITQIGSHTFSVFGLEGYDSIQKRWTKFTIAKTYIHGNSLEFRFELATKRNDEQQEYFFKNSMYYLQSIQFETH</sequence>
<dbReference type="PROSITE" id="PS51257">
    <property type="entry name" value="PROKAR_LIPOPROTEIN"/>
    <property type="match status" value="1"/>
</dbReference>
<dbReference type="EMBL" id="JASHID010000001">
    <property type="protein sequence ID" value="MDI9862795.1"/>
    <property type="molecule type" value="Genomic_DNA"/>
</dbReference>
<evidence type="ECO:0000313" key="2">
    <source>
        <dbReference type="Proteomes" id="UP001236569"/>
    </source>
</evidence>
<gene>
    <name evidence="1" type="ORF">QM480_00560</name>
</gene>
<proteinExistence type="predicted"/>
<organism evidence="1 2">
    <name type="scientific">Flectobacillus longus</name>
    <dbReference type="NCBI Taxonomy" id="2984207"/>
    <lineage>
        <taxon>Bacteria</taxon>
        <taxon>Pseudomonadati</taxon>
        <taxon>Bacteroidota</taxon>
        <taxon>Cytophagia</taxon>
        <taxon>Cytophagales</taxon>
        <taxon>Flectobacillaceae</taxon>
        <taxon>Flectobacillus</taxon>
    </lineage>
</organism>
<evidence type="ECO:0000313" key="1">
    <source>
        <dbReference type="EMBL" id="MDI9862795.1"/>
    </source>
</evidence>
<comment type="caution">
    <text evidence="1">The sequence shown here is derived from an EMBL/GenBank/DDBJ whole genome shotgun (WGS) entry which is preliminary data.</text>
</comment>